<accession>W6M9C7</accession>
<dbReference type="InterPro" id="IPR033947">
    <property type="entry name" value="ETF_alpha_N"/>
</dbReference>
<evidence type="ECO:0000259" key="11">
    <source>
        <dbReference type="SMART" id="SM00893"/>
    </source>
</evidence>
<dbReference type="FunFam" id="3.40.50.1220:FF:000001">
    <property type="entry name" value="Electron transfer flavoprotein, alpha subunit"/>
    <property type="match status" value="1"/>
</dbReference>
<feature type="binding site" evidence="10">
    <location>
        <begin position="258"/>
        <end position="265"/>
    </location>
    <ligand>
        <name>FAD</name>
        <dbReference type="ChEBI" id="CHEBI:57692"/>
    </ligand>
</feature>
<dbReference type="GO" id="GO:0050660">
    <property type="term" value="F:flavin adenine dinucleotide binding"/>
    <property type="evidence" value="ECO:0007669"/>
    <property type="project" value="InterPro"/>
</dbReference>
<keyword evidence="5 10" id="KW-0274">FAD</keyword>
<evidence type="ECO:0000256" key="7">
    <source>
        <dbReference type="ARBA" id="ARBA00025649"/>
    </source>
</evidence>
<comment type="subunit">
    <text evidence="2">Heterodimer of an alpha and a beta subunit.</text>
</comment>
<reference evidence="12" key="1">
    <citation type="submission" date="2013-07" db="EMBL/GenBank/DDBJ databases">
        <authorList>
            <person name="McIlroy S."/>
        </authorList>
    </citation>
    <scope>NUCLEOTIDE SEQUENCE [LARGE SCALE GENOMIC DNA]</scope>
    <source>
        <strain evidence="12">Run_A_D11</strain>
    </source>
</reference>
<dbReference type="Pfam" id="PF01012">
    <property type="entry name" value="ETF"/>
    <property type="match status" value="1"/>
</dbReference>
<evidence type="ECO:0000256" key="9">
    <source>
        <dbReference type="ARBA" id="ARBA00079299"/>
    </source>
</evidence>
<dbReference type="SMART" id="SM00893">
    <property type="entry name" value="ETF"/>
    <property type="match status" value="1"/>
</dbReference>
<protein>
    <recommendedName>
        <fullName evidence="8">Electron transfer flavoprotein subunit alpha</fullName>
    </recommendedName>
    <alternativeName>
        <fullName evidence="9">Electron transfer flavoprotein large subunit</fullName>
    </alternativeName>
</protein>
<dbReference type="PANTHER" id="PTHR43153">
    <property type="entry name" value="ELECTRON TRANSFER FLAVOPROTEIN ALPHA"/>
    <property type="match status" value="1"/>
</dbReference>
<comment type="cofactor">
    <cofactor evidence="10">
        <name>FAD</name>
        <dbReference type="ChEBI" id="CHEBI:57692"/>
    </cofactor>
    <text evidence="10">Binds 1 FAD per dimer.</text>
</comment>
<dbReference type="Gene3D" id="3.40.50.1220">
    <property type="entry name" value="TPP-binding domain"/>
    <property type="match status" value="1"/>
</dbReference>
<evidence type="ECO:0000256" key="8">
    <source>
        <dbReference type="ARBA" id="ARBA00068674"/>
    </source>
</evidence>
<dbReference type="InterPro" id="IPR001308">
    <property type="entry name" value="ETF_a/FixB"/>
</dbReference>
<gene>
    <name evidence="12" type="primary">etfA</name>
    <name evidence="12" type="ORF">BN873_890078</name>
</gene>
<organism evidence="12 13">
    <name type="scientific">Candidatus Competibacter denitrificans Run_A_D11</name>
    <dbReference type="NCBI Taxonomy" id="1400863"/>
    <lineage>
        <taxon>Bacteria</taxon>
        <taxon>Pseudomonadati</taxon>
        <taxon>Pseudomonadota</taxon>
        <taxon>Gammaproteobacteria</taxon>
        <taxon>Candidatus Competibacteraceae</taxon>
        <taxon>Candidatus Competibacter</taxon>
    </lineage>
</organism>
<sequence>MSILVIAEHDNAALKSATLNTVTAASQLGSDIAVLVAGHNCGTVAQAAAKVAGVKKVLHADAPHYANQLAENVASLVVGLASGYSHILAPATAAGKNILPRVAALLDVAQISDIIKVESADTFVRPIYAGNVLATVQSKDAVKVITVRGTTFPAAASEGGSASIETVAATSDSGLSTFVGQQLTKSDRPELTAAKIIVSGGRGMGNGENFKLLEAVADKLGAAVGASRAAVDAGFVPNDYQVGQTGKVVAPELYVAVGISGAIQHLAGMKDSKVIVAINKDEEAPIFQVADYGLVADLFVAMPEMANELDKLKAAG</sequence>
<dbReference type="RefSeq" id="WP_048676027.1">
    <property type="nucleotide sequence ID" value="NZ_CBTJ020000101.1"/>
</dbReference>
<dbReference type="InterPro" id="IPR029035">
    <property type="entry name" value="DHS-like_NAD/FAD-binding_dom"/>
</dbReference>
<dbReference type="PROSITE" id="PS00696">
    <property type="entry name" value="ETF_ALPHA"/>
    <property type="match status" value="1"/>
</dbReference>
<name>W6M9C7_9GAMM</name>
<feature type="binding site" evidence="10">
    <location>
        <begin position="241"/>
        <end position="245"/>
    </location>
    <ligand>
        <name>FAD</name>
        <dbReference type="ChEBI" id="CHEBI:57692"/>
    </ligand>
</feature>
<evidence type="ECO:0000256" key="1">
    <source>
        <dbReference type="ARBA" id="ARBA00005817"/>
    </source>
</evidence>
<dbReference type="InterPro" id="IPR018206">
    <property type="entry name" value="ETF_asu_C_CS"/>
</dbReference>
<dbReference type="SUPFAM" id="SSF52467">
    <property type="entry name" value="DHS-like NAD/FAD-binding domain"/>
    <property type="match status" value="1"/>
</dbReference>
<dbReference type="OrthoDB" id="9770286at2"/>
<dbReference type="GO" id="GO:0033539">
    <property type="term" value="P:fatty acid beta-oxidation using acyl-CoA dehydrogenase"/>
    <property type="evidence" value="ECO:0007669"/>
    <property type="project" value="TreeGrafter"/>
</dbReference>
<feature type="binding site" evidence="10">
    <location>
        <position position="202"/>
    </location>
    <ligand>
        <name>FAD</name>
        <dbReference type="ChEBI" id="CHEBI:57692"/>
    </ligand>
</feature>
<keyword evidence="6" id="KW-0249">Electron transport</keyword>
<keyword evidence="4" id="KW-0285">Flavoprotein</keyword>
<dbReference type="Pfam" id="PF00766">
    <property type="entry name" value="ETF_alpha"/>
    <property type="match status" value="1"/>
</dbReference>
<evidence type="ECO:0000256" key="2">
    <source>
        <dbReference type="ARBA" id="ARBA00011355"/>
    </source>
</evidence>
<comment type="function">
    <text evidence="7">The electron transfer flavoprotein serves as a specific electron acceptor for other dehydrogenases. It transfers the electrons to the main respiratory chain via ETF-ubiquinone oxidoreductase (ETF dehydrogenase).</text>
</comment>
<dbReference type="PIRSF" id="PIRSF000089">
    <property type="entry name" value="Electra_flavoP_a"/>
    <property type="match status" value="1"/>
</dbReference>
<evidence type="ECO:0000313" key="12">
    <source>
        <dbReference type="EMBL" id="CDI04172.1"/>
    </source>
</evidence>
<dbReference type="InterPro" id="IPR014731">
    <property type="entry name" value="ETF_asu_C"/>
</dbReference>
<dbReference type="CDD" id="cd01715">
    <property type="entry name" value="ETF_alpha"/>
    <property type="match status" value="1"/>
</dbReference>
<evidence type="ECO:0000313" key="13">
    <source>
        <dbReference type="Proteomes" id="UP000035760"/>
    </source>
</evidence>
<dbReference type="GO" id="GO:0009055">
    <property type="term" value="F:electron transfer activity"/>
    <property type="evidence" value="ECO:0007669"/>
    <property type="project" value="InterPro"/>
</dbReference>
<feature type="domain" description="Electron transfer flavoprotein alpha/beta-subunit N-terminal" evidence="11">
    <location>
        <begin position="3"/>
        <end position="182"/>
    </location>
</feature>
<dbReference type="STRING" id="1400863.BN873_890078"/>
<reference evidence="12" key="2">
    <citation type="submission" date="2014-03" db="EMBL/GenBank/DDBJ databases">
        <title>Candidatus Competibacter-lineage genomes retrieved from metagenomes reveal functional metabolic diversity.</title>
        <authorList>
            <person name="McIlroy S.J."/>
            <person name="Albertsen M."/>
            <person name="Andresen E.K."/>
            <person name="Saunders A.M."/>
            <person name="Kristiansen R."/>
            <person name="Stokholm-Bjerregaard M."/>
            <person name="Nielsen K.L."/>
            <person name="Nielsen P.H."/>
        </authorList>
    </citation>
    <scope>NUCLEOTIDE SEQUENCE</scope>
    <source>
        <strain evidence="12">Run_A_D11</strain>
    </source>
</reference>
<comment type="caution">
    <text evidence="12">The sequence shown here is derived from an EMBL/GenBank/DDBJ whole genome shotgun (WGS) entry which is preliminary data.</text>
</comment>
<keyword evidence="3" id="KW-0813">Transport</keyword>
<dbReference type="SUPFAM" id="SSF52402">
    <property type="entry name" value="Adenine nucleotide alpha hydrolases-like"/>
    <property type="match status" value="1"/>
</dbReference>
<dbReference type="Proteomes" id="UP000035760">
    <property type="component" value="Unassembled WGS sequence"/>
</dbReference>
<evidence type="ECO:0000256" key="4">
    <source>
        <dbReference type="ARBA" id="ARBA00022630"/>
    </source>
</evidence>
<dbReference type="FunFam" id="3.40.50.620:FF:000041">
    <property type="entry name" value="Electron transfer flavoprotein alpha subunit"/>
    <property type="match status" value="1"/>
</dbReference>
<dbReference type="EMBL" id="CBTJ020000101">
    <property type="protein sequence ID" value="CDI04172.1"/>
    <property type="molecule type" value="Genomic_DNA"/>
</dbReference>
<feature type="binding site" evidence="10">
    <location>
        <begin position="227"/>
        <end position="228"/>
    </location>
    <ligand>
        <name>FAD</name>
        <dbReference type="ChEBI" id="CHEBI:57692"/>
    </ligand>
</feature>
<dbReference type="InterPro" id="IPR014729">
    <property type="entry name" value="Rossmann-like_a/b/a_fold"/>
</dbReference>
<dbReference type="Gene3D" id="3.40.50.620">
    <property type="entry name" value="HUPs"/>
    <property type="match status" value="1"/>
</dbReference>
<dbReference type="PANTHER" id="PTHR43153:SF1">
    <property type="entry name" value="ELECTRON TRANSFER FLAVOPROTEIN SUBUNIT ALPHA, MITOCHONDRIAL"/>
    <property type="match status" value="1"/>
</dbReference>
<keyword evidence="13" id="KW-1185">Reference proteome</keyword>
<feature type="binding site" evidence="10">
    <location>
        <position position="279"/>
    </location>
    <ligand>
        <name>FAD</name>
        <dbReference type="ChEBI" id="CHEBI:57692"/>
    </ligand>
</feature>
<dbReference type="InterPro" id="IPR014730">
    <property type="entry name" value="ETF_a/b_N"/>
</dbReference>
<evidence type="ECO:0000256" key="5">
    <source>
        <dbReference type="ARBA" id="ARBA00022827"/>
    </source>
</evidence>
<dbReference type="AlphaFoldDB" id="W6M9C7"/>
<evidence type="ECO:0000256" key="6">
    <source>
        <dbReference type="ARBA" id="ARBA00022982"/>
    </source>
</evidence>
<comment type="similarity">
    <text evidence="1">Belongs to the ETF alpha-subunit/FixB family.</text>
</comment>
<evidence type="ECO:0000256" key="10">
    <source>
        <dbReference type="PIRSR" id="PIRSR000089-1"/>
    </source>
</evidence>
<proteinExistence type="inferred from homology"/>
<evidence type="ECO:0000256" key="3">
    <source>
        <dbReference type="ARBA" id="ARBA00022448"/>
    </source>
</evidence>